<gene>
    <name evidence="6" type="ORF">CO177_00550</name>
</gene>
<dbReference type="GO" id="GO:0005524">
    <property type="term" value="F:ATP binding"/>
    <property type="evidence" value="ECO:0007669"/>
    <property type="project" value="UniProtKB-UniRule"/>
</dbReference>
<evidence type="ECO:0000256" key="3">
    <source>
        <dbReference type="ARBA" id="ARBA00022840"/>
    </source>
</evidence>
<keyword evidence="2 4" id="KW-0547">Nucleotide-binding</keyword>
<evidence type="ECO:0000313" key="6">
    <source>
        <dbReference type="EMBL" id="PJA41794.1"/>
    </source>
</evidence>
<dbReference type="EC" id="2.5.1.17" evidence="4"/>
<comment type="catalytic activity">
    <reaction evidence="4">
        <text>2 cob(II)yrinate a,c diamide + reduced [electron-transfer flavoprotein] + 2 ATP = 2 adenosylcob(III)yrinate a,c-diamide + 2 triphosphate + oxidized [electron-transfer flavoprotein] + 3 H(+)</text>
        <dbReference type="Rhea" id="RHEA:11528"/>
        <dbReference type="Rhea" id="RHEA-COMP:10685"/>
        <dbReference type="Rhea" id="RHEA-COMP:10686"/>
        <dbReference type="ChEBI" id="CHEBI:15378"/>
        <dbReference type="ChEBI" id="CHEBI:18036"/>
        <dbReference type="ChEBI" id="CHEBI:30616"/>
        <dbReference type="ChEBI" id="CHEBI:57692"/>
        <dbReference type="ChEBI" id="CHEBI:58307"/>
        <dbReference type="ChEBI" id="CHEBI:58503"/>
        <dbReference type="ChEBI" id="CHEBI:58537"/>
        <dbReference type="EC" id="2.5.1.17"/>
    </reaction>
</comment>
<organism evidence="6 7">
    <name type="scientific">Candidatus Wolfebacteria bacterium CG_4_9_14_3_um_filter_37_9</name>
    <dbReference type="NCBI Taxonomy" id="1975065"/>
    <lineage>
        <taxon>Bacteria</taxon>
        <taxon>Candidatus Wolfeibacteriota</taxon>
    </lineage>
</organism>
<dbReference type="Pfam" id="PF01923">
    <property type="entry name" value="Cob_adeno_trans"/>
    <property type="match status" value="1"/>
</dbReference>
<dbReference type="NCBIfam" id="TIGR00636">
    <property type="entry name" value="PduO_Nterm"/>
    <property type="match status" value="1"/>
</dbReference>
<dbReference type="InterPro" id="IPR029499">
    <property type="entry name" value="PduO-typ"/>
</dbReference>
<comment type="pathway">
    <text evidence="4">Cofactor biosynthesis; adenosylcobalamin biosynthesis; adenosylcobalamin from cob(II)yrinate a,c-diamide: step 2/7.</text>
</comment>
<evidence type="ECO:0000256" key="2">
    <source>
        <dbReference type="ARBA" id="ARBA00022741"/>
    </source>
</evidence>
<evidence type="ECO:0000256" key="4">
    <source>
        <dbReference type="RuleBase" id="RU366026"/>
    </source>
</evidence>
<comment type="catalytic activity">
    <reaction evidence="4">
        <text>2 cob(II)alamin + reduced [electron-transfer flavoprotein] + 2 ATP = 2 adenosylcob(III)alamin + 2 triphosphate + oxidized [electron-transfer flavoprotein] + 3 H(+)</text>
        <dbReference type="Rhea" id="RHEA:28671"/>
        <dbReference type="Rhea" id="RHEA-COMP:10685"/>
        <dbReference type="Rhea" id="RHEA-COMP:10686"/>
        <dbReference type="ChEBI" id="CHEBI:15378"/>
        <dbReference type="ChEBI" id="CHEBI:16304"/>
        <dbReference type="ChEBI" id="CHEBI:18036"/>
        <dbReference type="ChEBI" id="CHEBI:18408"/>
        <dbReference type="ChEBI" id="CHEBI:30616"/>
        <dbReference type="ChEBI" id="CHEBI:57692"/>
        <dbReference type="ChEBI" id="CHEBI:58307"/>
        <dbReference type="EC" id="2.5.1.17"/>
    </reaction>
</comment>
<comment type="similarity">
    <text evidence="4">Belongs to the Cob(I)alamin adenosyltransferase family.</text>
</comment>
<dbReference type="UniPathway" id="UPA00148">
    <property type="reaction ID" value="UER00233"/>
</dbReference>
<dbReference type="GO" id="GO:0009236">
    <property type="term" value="P:cobalamin biosynthetic process"/>
    <property type="evidence" value="ECO:0007669"/>
    <property type="project" value="UniProtKB-UniRule"/>
</dbReference>
<proteinExistence type="inferred from homology"/>
<comment type="caution">
    <text evidence="6">The sequence shown here is derived from an EMBL/GenBank/DDBJ whole genome shotgun (WGS) entry which is preliminary data.</text>
</comment>
<dbReference type="InterPro" id="IPR036451">
    <property type="entry name" value="CblAdoTrfase-like_sf"/>
</dbReference>
<dbReference type="SUPFAM" id="SSF89028">
    <property type="entry name" value="Cobalamin adenosyltransferase-like"/>
    <property type="match status" value="1"/>
</dbReference>
<accession>A0A2M7X6K1</accession>
<name>A0A2M7X6K1_9BACT</name>
<protein>
    <recommendedName>
        <fullName evidence="4">Corrinoid adenosyltransferase</fullName>
        <ecNumber evidence="4">2.5.1.17</ecNumber>
    </recommendedName>
    <alternativeName>
        <fullName evidence="4">Cob(II)alamin adenosyltransferase</fullName>
    </alternativeName>
    <alternativeName>
        <fullName evidence="4">Cob(II)yrinic acid a,c-diamide adenosyltransferase</fullName>
    </alternativeName>
    <alternativeName>
        <fullName evidence="4">Cobinamide/cobalamin adenosyltransferase</fullName>
    </alternativeName>
</protein>
<dbReference type="Gene3D" id="1.20.1200.10">
    <property type="entry name" value="Cobalamin adenosyltransferase-like"/>
    <property type="match status" value="1"/>
</dbReference>
<sequence>MALYTRKGDKGDTGAFGCKQRFSKNSALTEALGSLDEINSLLGICKIKARDLRFMIYDLSLFEIIEQVQQNLFIIQANLAGLLAKASAKAGADKKITQEKIIDMEKIIDNIEKELMPIKSFFLPGGMELSAYLDYARATIRQTERRVVALSDLSAEASAKAETQKIDDEIIAYLNRLSSLFYVLARFVNLKSKIKETPPTY</sequence>
<reference evidence="7" key="1">
    <citation type="submission" date="2017-09" db="EMBL/GenBank/DDBJ databases">
        <title>Depth-based differentiation of microbial function through sediment-hosted aquifers and enrichment of novel symbionts in the deep terrestrial subsurface.</title>
        <authorList>
            <person name="Probst A.J."/>
            <person name="Ladd B."/>
            <person name="Jarett J.K."/>
            <person name="Geller-Mcgrath D.E."/>
            <person name="Sieber C.M.K."/>
            <person name="Emerson J.B."/>
            <person name="Anantharaman K."/>
            <person name="Thomas B.C."/>
            <person name="Malmstrom R."/>
            <person name="Stieglmeier M."/>
            <person name="Klingl A."/>
            <person name="Woyke T."/>
            <person name="Ryan C.M."/>
            <person name="Banfield J.F."/>
        </authorList>
    </citation>
    <scope>NUCLEOTIDE SEQUENCE [LARGE SCALE GENOMIC DNA]</scope>
</reference>
<feature type="domain" description="Cobalamin adenosyltransferase-like" evidence="5">
    <location>
        <begin position="3"/>
        <end position="188"/>
    </location>
</feature>
<dbReference type="PANTHER" id="PTHR12213">
    <property type="entry name" value="CORRINOID ADENOSYLTRANSFERASE"/>
    <property type="match status" value="1"/>
</dbReference>
<evidence type="ECO:0000256" key="1">
    <source>
        <dbReference type="ARBA" id="ARBA00022679"/>
    </source>
</evidence>
<dbReference type="GO" id="GO:0008817">
    <property type="term" value="F:corrinoid adenosyltransferase activity"/>
    <property type="evidence" value="ECO:0007669"/>
    <property type="project" value="UniProtKB-UniRule"/>
</dbReference>
<evidence type="ECO:0000313" key="7">
    <source>
        <dbReference type="Proteomes" id="UP000231634"/>
    </source>
</evidence>
<keyword evidence="1 4" id="KW-0808">Transferase</keyword>
<evidence type="ECO:0000259" key="5">
    <source>
        <dbReference type="Pfam" id="PF01923"/>
    </source>
</evidence>
<keyword evidence="3 4" id="KW-0067">ATP-binding</keyword>
<dbReference type="AlphaFoldDB" id="A0A2M7X6K1"/>
<dbReference type="Proteomes" id="UP000231634">
    <property type="component" value="Unassembled WGS sequence"/>
</dbReference>
<dbReference type="EMBL" id="PFWX01000011">
    <property type="protein sequence ID" value="PJA41794.1"/>
    <property type="molecule type" value="Genomic_DNA"/>
</dbReference>
<dbReference type="InterPro" id="IPR016030">
    <property type="entry name" value="CblAdoTrfase-like"/>
</dbReference>
<keyword evidence="4" id="KW-0169">Cobalamin biosynthesis</keyword>
<dbReference type="PANTHER" id="PTHR12213:SF0">
    <property type="entry name" value="CORRINOID ADENOSYLTRANSFERASE MMAB"/>
    <property type="match status" value="1"/>
</dbReference>